<proteinExistence type="predicted"/>
<gene>
    <name evidence="2" type="ORF">I553_6882</name>
</gene>
<name>X7Z4S1_MYCXE</name>
<comment type="caution">
    <text evidence="2">The sequence shown here is derived from an EMBL/GenBank/DDBJ whole genome shotgun (WGS) entry which is preliminary data.</text>
</comment>
<evidence type="ECO:0000256" key="1">
    <source>
        <dbReference type="SAM" id="MobiDB-lite"/>
    </source>
</evidence>
<protein>
    <submittedName>
        <fullName evidence="2">Uncharacterized protein</fullName>
    </submittedName>
</protein>
<dbReference type="EMBL" id="JAOB01000081">
    <property type="protein sequence ID" value="EUA13763.1"/>
    <property type="molecule type" value="Genomic_DNA"/>
</dbReference>
<accession>X7Z4S1</accession>
<evidence type="ECO:0000313" key="2">
    <source>
        <dbReference type="EMBL" id="EUA13763.1"/>
    </source>
</evidence>
<sequence length="54" mass="5814">MCPKIVDLLTITCADDGINLSRALKTVMHRCHRRPGASGDGTGMSSAAQDRWQA</sequence>
<reference evidence="2" key="1">
    <citation type="submission" date="2014-01" db="EMBL/GenBank/DDBJ databases">
        <authorList>
            <person name="Brown-Elliot B."/>
            <person name="Wallace R."/>
            <person name="Lenaerts A."/>
            <person name="Ordway D."/>
            <person name="DeGroote M.A."/>
            <person name="Parker T."/>
            <person name="Sizemore C."/>
            <person name="Tallon L.J."/>
            <person name="Sadzewicz L.K."/>
            <person name="Sengamalay N."/>
            <person name="Fraser C.M."/>
            <person name="Hine E."/>
            <person name="Shefchek K.A."/>
            <person name="Das S.P."/>
            <person name="Tettelin H."/>
        </authorList>
    </citation>
    <scope>NUCLEOTIDE SEQUENCE [LARGE SCALE GENOMIC DNA]</scope>
    <source>
        <strain evidence="2">4042</strain>
    </source>
</reference>
<organism evidence="2">
    <name type="scientific">Mycobacterium xenopi 4042</name>
    <dbReference type="NCBI Taxonomy" id="1299334"/>
    <lineage>
        <taxon>Bacteria</taxon>
        <taxon>Bacillati</taxon>
        <taxon>Actinomycetota</taxon>
        <taxon>Actinomycetes</taxon>
        <taxon>Mycobacteriales</taxon>
        <taxon>Mycobacteriaceae</taxon>
        <taxon>Mycobacterium</taxon>
    </lineage>
</organism>
<dbReference type="AlphaFoldDB" id="X7Z4S1"/>
<feature type="region of interest" description="Disordered" evidence="1">
    <location>
        <begin position="33"/>
        <end position="54"/>
    </location>
</feature>